<reference evidence="7 8" key="1">
    <citation type="journal article" date="2022" name="IScience">
        <title>An ultrasensitive nanofiber-based assay for enzymatic hydrolysis and deep-sea microbial degradation of cellulose.</title>
        <authorList>
            <person name="Tsudome M."/>
            <person name="Tachioka M."/>
            <person name="Miyazaki M."/>
            <person name="Uchimura K."/>
            <person name="Tsuda M."/>
            <person name="Takaki Y."/>
            <person name="Deguchi S."/>
        </authorList>
    </citation>
    <scope>NUCLEOTIDE SEQUENCE [LARGE SCALE GENOMIC DNA]</scope>
    <source>
        <strain evidence="7 8">GE09</strain>
    </source>
</reference>
<evidence type="ECO:0000256" key="2">
    <source>
        <dbReference type="ARBA" id="ARBA00022741"/>
    </source>
</evidence>
<dbReference type="RefSeq" id="WP_236983926.1">
    <property type="nucleotide sequence ID" value="NZ_AP023086.1"/>
</dbReference>
<organism evidence="7 8">
    <name type="scientific">Marinagarivorans cellulosilyticus</name>
    <dbReference type="NCBI Taxonomy" id="2721545"/>
    <lineage>
        <taxon>Bacteria</taxon>
        <taxon>Pseudomonadati</taxon>
        <taxon>Pseudomonadota</taxon>
        <taxon>Gammaproteobacteria</taxon>
        <taxon>Cellvibrionales</taxon>
        <taxon>Cellvibrionaceae</taxon>
        <taxon>Marinagarivorans</taxon>
    </lineage>
</organism>
<sequence>MLKVNNVAFNHKGASILDGITFALSAGEILAVVGPNGAGKTSVVKALLGDIPVSGDIVFDGVKLRQLSQGQQAKHIAVLPQQSLLNFPYTVDEVVMLGRTPHSSGLKVDASIVREAMAAMDIGYLAGRVYTELSGGEKQRTQLARVMAQIWRTEDASPRLLILDEPTSSLDLGHKQQLMAQVKAFASQGVAVLLVEHDLNVVANYADAILALQCGRIKCYGAIAECLNERLVSQLFDADVSVVNQGGCITVLNRPVSGHA</sequence>
<evidence type="ECO:0000256" key="4">
    <source>
        <dbReference type="ARBA" id="ARBA00022967"/>
    </source>
</evidence>
<dbReference type="InterPro" id="IPR003439">
    <property type="entry name" value="ABC_transporter-like_ATP-bd"/>
</dbReference>
<evidence type="ECO:0000256" key="5">
    <source>
        <dbReference type="ARBA" id="ARBA00037066"/>
    </source>
</evidence>
<dbReference type="EMBL" id="AP023086">
    <property type="protein sequence ID" value="BCD99047.1"/>
    <property type="molecule type" value="Genomic_DNA"/>
</dbReference>
<keyword evidence="8" id="KW-1185">Reference proteome</keyword>
<evidence type="ECO:0000256" key="1">
    <source>
        <dbReference type="ARBA" id="ARBA00022448"/>
    </source>
</evidence>
<dbReference type="PANTHER" id="PTHR42794">
    <property type="entry name" value="HEMIN IMPORT ATP-BINDING PROTEIN HMUV"/>
    <property type="match status" value="1"/>
</dbReference>
<dbReference type="GO" id="GO:0005524">
    <property type="term" value="F:ATP binding"/>
    <property type="evidence" value="ECO:0007669"/>
    <property type="project" value="UniProtKB-KW"/>
</dbReference>
<keyword evidence="1" id="KW-0813">Transport</keyword>
<dbReference type="KEGG" id="marq:MARGE09_P3248"/>
<evidence type="ECO:0000313" key="7">
    <source>
        <dbReference type="EMBL" id="BCD99047.1"/>
    </source>
</evidence>
<protein>
    <submittedName>
        <fullName evidence="7">Iron complex transport system ATP-binding protein</fullName>
    </submittedName>
</protein>
<dbReference type="SMART" id="SM00382">
    <property type="entry name" value="AAA"/>
    <property type="match status" value="1"/>
</dbReference>
<evidence type="ECO:0000256" key="3">
    <source>
        <dbReference type="ARBA" id="ARBA00022840"/>
    </source>
</evidence>
<dbReference type="PROSITE" id="PS50893">
    <property type="entry name" value="ABC_TRANSPORTER_2"/>
    <property type="match status" value="1"/>
</dbReference>
<dbReference type="Pfam" id="PF00005">
    <property type="entry name" value="ABC_tran"/>
    <property type="match status" value="1"/>
</dbReference>
<dbReference type="CDD" id="cd03214">
    <property type="entry name" value="ABC_Iron-Siderophores_B12_Hemin"/>
    <property type="match status" value="1"/>
</dbReference>
<dbReference type="SUPFAM" id="SSF52540">
    <property type="entry name" value="P-loop containing nucleoside triphosphate hydrolases"/>
    <property type="match status" value="1"/>
</dbReference>
<dbReference type="NCBIfam" id="NF010068">
    <property type="entry name" value="PRK13548.1"/>
    <property type="match status" value="1"/>
</dbReference>
<dbReference type="InterPro" id="IPR003593">
    <property type="entry name" value="AAA+_ATPase"/>
</dbReference>
<feature type="domain" description="ABC transporter" evidence="6">
    <location>
        <begin position="2"/>
        <end position="239"/>
    </location>
</feature>
<keyword evidence="4" id="KW-1278">Translocase</keyword>
<dbReference type="Proteomes" id="UP001320119">
    <property type="component" value="Chromosome"/>
</dbReference>
<keyword evidence="2" id="KW-0547">Nucleotide-binding</keyword>
<evidence type="ECO:0000313" key="8">
    <source>
        <dbReference type="Proteomes" id="UP001320119"/>
    </source>
</evidence>
<name>A0AAN2BLG9_9GAMM</name>
<accession>A0AAN2BLG9</accession>
<dbReference type="Gene3D" id="3.40.50.300">
    <property type="entry name" value="P-loop containing nucleotide triphosphate hydrolases"/>
    <property type="match status" value="1"/>
</dbReference>
<gene>
    <name evidence="7" type="ORF">MARGE09_P3248</name>
</gene>
<dbReference type="InterPro" id="IPR027417">
    <property type="entry name" value="P-loop_NTPase"/>
</dbReference>
<comment type="function">
    <text evidence="5">Part of the ABC transporter complex HmuTUV involved in hemin import. Responsible for energy coupling to the transport system.</text>
</comment>
<keyword evidence="3 7" id="KW-0067">ATP-binding</keyword>
<dbReference type="PANTHER" id="PTHR42794:SF1">
    <property type="entry name" value="HEMIN IMPORT ATP-BINDING PROTEIN HMUV"/>
    <property type="match status" value="1"/>
</dbReference>
<evidence type="ECO:0000259" key="6">
    <source>
        <dbReference type="PROSITE" id="PS50893"/>
    </source>
</evidence>
<proteinExistence type="predicted"/>
<dbReference type="GO" id="GO:0016887">
    <property type="term" value="F:ATP hydrolysis activity"/>
    <property type="evidence" value="ECO:0007669"/>
    <property type="project" value="InterPro"/>
</dbReference>
<dbReference type="AlphaFoldDB" id="A0AAN2BLG9"/>